<protein>
    <recommendedName>
        <fullName evidence="7">ImpA N-terminal domain-containing protein</fullName>
    </recommendedName>
</protein>
<gene>
    <name evidence="5" type="ORF">BKG92_10140</name>
</gene>
<keyword evidence="2" id="KW-0812">Transmembrane</keyword>
<reference evidence="5 6" key="1">
    <citation type="submission" date="2016-10" db="EMBL/GenBank/DDBJ databases">
        <title>Rodentibacter gen. nov. and new species.</title>
        <authorList>
            <person name="Christensen H."/>
        </authorList>
    </citation>
    <scope>NUCLEOTIDE SEQUENCE [LARGE SCALE GENOMIC DNA]</scope>
    <source>
        <strain evidence="5 6">Ac81</strain>
    </source>
</reference>
<accession>A0A1V3KU76</accession>
<evidence type="ECO:0000259" key="3">
    <source>
        <dbReference type="Pfam" id="PF06812"/>
    </source>
</evidence>
<dbReference type="PANTHER" id="PTHR37024:SF5">
    <property type="entry name" value="IMPA N-TERMINAL DOMAIN-CONTAINING PROTEIN"/>
    <property type="match status" value="1"/>
</dbReference>
<dbReference type="AlphaFoldDB" id="A0A1V3KU76"/>
<evidence type="ECO:0000313" key="5">
    <source>
        <dbReference type="EMBL" id="OOF80858.1"/>
    </source>
</evidence>
<evidence type="ECO:0000259" key="4">
    <source>
        <dbReference type="Pfam" id="PF12486"/>
    </source>
</evidence>
<evidence type="ECO:0000256" key="2">
    <source>
        <dbReference type="SAM" id="Phobius"/>
    </source>
</evidence>
<dbReference type="RefSeq" id="WP_077497847.1">
    <property type="nucleotide sequence ID" value="NZ_MLAG01000054.1"/>
</dbReference>
<dbReference type="EMBL" id="MLAG01000054">
    <property type="protein sequence ID" value="OOF80858.1"/>
    <property type="molecule type" value="Genomic_DNA"/>
</dbReference>
<feature type="domain" description="ImpA C-terminal" evidence="4">
    <location>
        <begin position="294"/>
        <end position="401"/>
    </location>
</feature>
<evidence type="ECO:0008006" key="7">
    <source>
        <dbReference type="Google" id="ProtNLM"/>
    </source>
</evidence>
<evidence type="ECO:0000313" key="6">
    <source>
        <dbReference type="Proteomes" id="UP000188573"/>
    </source>
</evidence>
<proteinExistence type="predicted"/>
<keyword evidence="1" id="KW-0175">Coiled coil</keyword>
<name>A0A1V3KU76_9PAST</name>
<feature type="coiled-coil region" evidence="1">
    <location>
        <begin position="317"/>
        <end position="351"/>
    </location>
</feature>
<keyword evidence="2" id="KW-1133">Transmembrane helix</keyword>
<keyword evidence="6" id="KW-1185">Reference proteome</keyword>
<keyword evidence="2" id="KW-0472">Membrane</keyword>
<dbReference type="InterPro" id="IPR010657">
    <property type="entry name" value="ImpA_N"/>
</dbReference>
<feature type="transmembrane region" description="Helical" evidence="2">
    <location>
        <begin position="243"/>
        <end position="264"/>
    </location>
</feature>
<dbReference type="Pfam" id="PF06812">
    <property type="entry name" value="ImpA_N"/>
    <property type="match status" value="1"/>
</dbReference>
<dbReference type="PANTHER" id="PTHR37024">
    <property type="entry name" value="TYPE VI SECRETION SYSTEM DUF2094 AND IMPA-RELATED DOMAIN PROTEIN"/>
    <property type="match status" value="1"/>
</dbReference>
<organism evidence="5 6">
    <name type="scientific">Rodentibacter ratti</name>
    <dbReference type="NCBI Taxonomy" id="1906745"/>
    <lineage>
        <taxon>Bacteria</taxon>
        <taxon>Pseudomonadati</taxon>
        <taxon>Pseudomonadota</taxon>
        <taxon>Gammaproteobacteria</taxon>
        <taxon>Pasteurellales</taxon>
        <taxon>Pasteurellaceae</taxon>
        <taxon>Rodentibacter</taxon>
    </lineage>
</organism>
<dbReference type="Pfam" id="PF12486">
    <property type="entry name" value="VasL"/>
    <property type="match status" value="1"/>
</dbReference>
<sequence length="412" mass="47832">MRLATSPSNLDEFIQIKEQINYLSRPDKQTDWKIVEKLSAHLLSENGIDLQTLVYFTVARYQLSSSFTQITKDIENIAIALISYWDTLWPLEVSNRITLLNWLNRQIADNMRLQVQSHQNIKVLYCLDNALTLIVEEIKKYSDLSINLNNLLVSVSEQIDKRVTSQYDKNIERVDPIVITSPLKPSLKPSQQTEIKMDNHPLKMNIPQPIFSVSPSIISAQKEESKPTKKEHIPVRTRRKTHLVSLLFLMFGLILGGSSGYFYAVKYQQVPQIRDELTKILSSPTYLLERGKIYVNSSNEQALKTEWYDKIGYYENIGKTLIESSKLKQQIQTLQQELLEAEKSRQGLTISYLKTALYDMEKDLDSRPSLEQALRIYADNIQDWEQKQRINKHFLSLLAYYAYLDDVESTKE</sequence>
<dbReference type="Proteomes" id="UP000188573">
    <property type="component" value="Unassembled WGS sequence"/>
</dbReference>
<feature type="domain" description="ImpA N-terminal" evidence="3">
    <location>
        <begin position="11"/>
        <end position="104"/>
    </location>
</feature>
<evidence type="ECO:0000256" key="1">
    <source>
        <dbReference type="SAM" id="Coils"/>
    </source>
</evidence>
<comment type="caution">
    <text evidence="5">The sequence shown here is derived from an EMBL/GenBank/DDBJ whole genome shotgun (WGS) entry which is preliminary data.</text>
</comment>
<dbReference type="InterPro" id="IPR021069">
    <property type="entry name" value="ImpA_C"/>
</dbReference>